<evidence type="ECO:0000313" key="2">
    <source>
        <dbReference type="EMBL" id="MBB4704744.1"/>
    </source>
</evidence>
<comment type="caution">
    <text evidence="2">The sequence shown here is derived from an EMBL/GenBank/DDBJ whole genome shotgun (WGS) entry which is preliminary data.</text>
</comment>
<dbReference type="RefSeq" id="WP_184885984.1">
    <property type="nucleotide sequence ID" value="NZ_BOOV01000068.1"/>
</dbReference>
<gene>
    <name evidence="2" type="ORF">BJ982_006288</name>
</gene>
<dbReference type="EMBL" id="JACHND010000001">
    <property type="protein sequence ID" value="MBB4704744.1"/>
    <property type="molecule type" value="Genomic_DNA"/>
</dbReference>
<sequence length="144" mass="14583">MKKSSLILAGALALSAVVASAVPAAASVTPEWTATGTAGDVVGAYGRGDLDFDANGDIALTIAVTDTATDSHGARLYIRFGLATGGSSSPYSVSASGSGAYQERVISYPRINVSNGDDAVQVKECLTEAGGDYSCGSWDNAIWL</sequence>
<name>A0A7W7DDC4_9ACTN</name>
<evidence type="ECO:0000313" key="3">
    <source>
        <dbReference type="Proteomes" id="UP000542210"/>
    </source>
</evidence>
<organism evidence="2 3">
    <name type="scientific">Sphaerisporangium siamense</name>
    <dbReference type="NCBI Taxonomy" id="795645"/>
    <lineage>
        <taxon>Bacteria</taxon>
        <taxon>Bacillati</taxon>
        <taxon>Actinomycetota</taxon>
        <taxon>Actinomycetes</taxon>
        <taxon>Streptosporangiales</taxon>
        <taxon>Streptosporangiaceae</taxon>
        <taxon>Sphaerisporangium</taxon>
    </lineage>
</organism>
<evidence type="ECO:0000256" key="1">
    <source>
        <dbReference type="SAM" id="SignalP"/>
    </source>
</evidence>
<feature type="chain" id="PRO_5038842950" description="Secreted protein" evidence="1">
    <location>
        <begin position="22"/>
        <end position="144"/>
    </location>
</feature>
<accession>A0A7W7DDC4</accession>
<proteinExistence type="predicted"/>
<evidence type="ECO:0008006" key="4">
    <source>
        <dbReference type="Google" id="ProtNLM"/>
    </source>
</evidence>
<dbReference type="Proteomes" id="UP000542210">
    <property type="component" value="Unassembled WGS sequence"/>
</dbReference>
<feature type="signal peptide" evidence="1">
    <location>
        <begin position="1"/>
        <end position="21"/>
    </location>
</feature>
<reference evidence="2 3" key="1">
    <citation type="submission" date="2020-08" db="EMBL/GenBank/DDBJ databases">
        <title>Sequencing the genomes of 1000 actinobacteria strains.</title>
        <authorList>
            <person name="Klenk H.-P."/>
        </authorList>
    </citation>
    <scope>NUCLEOTIDE SEQUENCE [LARGE SCALE GENOMIC DNA]</scope>
    <source>
        <strain evidence="2 3">DSM 45784</strain>
    </source>
</reference>
<keyword evidence="3" id="KW-1185">Reference proteome</keyword>
<dbReference type="AlphaFoldDB" id="A0A7W7DDC4"/>
<protein>
    <recommendedName>
        <fullName evidence="4">Secreted protein</fullName>
    </recommendedName>
</protein>
<keyword evidence="1" id="KW-0732">Signal</keyword>